<dbReference type="AlphaFoldDB" id="A0A437PC12"/>
<evidence type="ECO:0000313" key="2">
    <source>
        <dbReference type="EMBL" id="RVU19796.1"/>
    </source>
</evidence>
<evidence type="ECO:0000259" key="1">
    <source>
        <dbReference type="SMART" id="SM00065"/>
    </source>
</evidence>
<dbReference type="PANTHER" id="PTHR43102">
    <property type="entry name" value="SLR1143 PROTEIN"/>
    <property type="match status" value="1"/>
</dbReference>
<dbReference type="OrthoDB" id="315417at2"/>
<dbReference type="PANTHER" id="PTHR43102:SF2">
    <property type="entry name" value="GAF DOMAIN-CONTAINING PROTEIN"/>
    <property type="match status" value="1"/>
</dbReference>
<dbReference type="Gene3D" id="3.60.15.10">
    <property type="entry name" value="Ribonuclease Z/Hydroxyacylglutathione hydrolase-like"/>
    <property type="match status" value="1"/>
</dbReference>
<dbReference type="Proteomes" id="UP000286997">
    <property type="component" value="Unassembled WGS sequence"/>
</dbReference>
<dbReference type="SUPFAM" id="SSF56281">
    <property type="entry name" value="Metallo-hydrolase/oxidoreductase"/>
    <property type="match status" value="1"/>
</dbReference>
<comment type="caution">
    <text evidence="2">The sequence shown here is derived from an EMBL/GenBank/DDBJ whole genome shotgun (WGS) entry which is preliminary data.</text>
</comment>
<dbReference type="EMBL" id="SACP01000005">
    <property type="protein sequence ID" value="RVU19796.1"/>
    <property type="molecule type" value="Genomic_DNA"/>
</dbReference>
<dbReference type="RefSeq" id="WP_127728180.1">
    <property type="nucleotide sequence ID" value="NZ_SACP01000005.1"/>
</dbReference>
<keyword evidence="3" id="KW-1185">Reference proteome</keyword>
<sequence length="598" mass="63188">MLVRFYGTRGSLPVPGPGTVRYGGNTSCVCVRSRRGTLVVLDIGTGAYALGRDLTAKGLAGRGHLLITHTHWDHIQGLPFFAPLFVPGNEWDIYAPRGLGASLRETLSGQMQHRYFPVSLDQLGATIRYHELVEGSLALGPDGDVAVEARYLNHPALTLGYRLQADGASLVYALDHEPYAACAAEGRTPLRGPDRRHAEFLDGADLVIHDAQYTAEEYRDRQGWGHSTVEYALRAAKGARRLALMHHDPLRDDDALDALVARYRATSPGPDLIAAAEGLSLDLTQTGAAAHRGGASAERAPDTARTEAAVVLAAADPALGARIAGLLAEDEVPVHAVAVQPEAVRAAVARHRPALVVLTDGTGTGPAVAAICDALGAPGSDPEARPALVLAAAGTDPARDEALGLADRLAAPFTDAFARTRLRAWLMRETCRWERAVPGPDEAGRLAAVAGLALLDTPAEERFDRIVRLAAEALATPYAALTLIDRDRQWFKASIGLGFRESARDLSLCDHAVAAAGRGAADALVVPDTHGDGRFADNPVVTGPPHIRFYAGQPLVLAGGHCIGTLCVADTRPRDPDGEALAQLRRLAGLALAEAEGR</sequence>
<proteinExistence type="predicted"/>
<dbReference type="InterPro" id="IPR029016">
    <property type="entry name" value="GAF-like_dom_sf"/>
</dbReference>
<organism evidence="2 3">
    <name type="scientific">Methylobacterium oryzihabitans</name>
    <dbReference type="NCBI Taxonomy" id="2499852"/>
    <lineage>
        <taxon>Bacteria</taxon>
        <taxon>Pseudomonadati</taxon>
        <taxon>Pseudomonadota</taxon>
        <taxon>Alphaproteobacteria</taxon>
        <taxon>Hyphomicrobiales</taxon>
        <taxon>Methylobacteriaceae</taxon>
        <taxon>Methylobacterium</taxon>
    </lineage>
</organism>
<dbReference type="SUPFAM" id="SSF55781">
    <property type="entry name" value="GAF domain-like"/>
    <property type="match status" value="1"/>
</dbReference>
<dbReference type="CDD" id="cd07715">
    <property type="entry name" value="TaR3-like_MBL-fold"/>
    <property type="match status" value="1"/>
</dbReference>
<dbReference type="SMART" id="SM00065">
    <property type="entry name" value="GAF"/>
    <property type="match status" value="1"/>
</dbReference>
<dbReference type="Pfam" id="PF12706">
    <property type="entry name" value="Lactamase_B_2"/>
    <property type="match status" value="1"/>
</dbReference>
<gene>
    <name evidence="2" type="ORF">EOE48_07565</name>
</gene>
<protein>
    <submittedName>
        <fullName evidence="2">GAF domain-containing protein</fullName>
    </submittedName>
</protein>
<dbReference type="InterPro" id="IPR036866">
    <property type="entry name" value="RibonucZ/Hydroxyglut_hydro"/>
</dbReference>
<evidence type="ECO:0000313" key="3">
    <source>
        <dbReference type="Proteomes" id="UP000286997"/>
    </source>
</evidence>
<dbReference type="Gene3D" id="3.30.450.40">
    <property type="match status" value="1"/>
</dbReference>
<dbReference type="InterPro" id="IPR001279">
    <property type="entry name" value="Metallo-B-lactamas"/>
</dbReference>
<reference evidence="2 3" key="1">
    <citation type="submission" date="2019-01" db="EMBL/GenBank/DDBJ databases">
        <authorList>
            <person name="Chen W.-M."/>
        </authorList>
    </citation>
    <scope>NUCLEOTIDE SEQUENCE [LARGE SCALE GENOMIC DNA]</scope>
    <source>
        <strain evidence="2 3">TER-1</strain>
    </source>
</reference>
<dbReference type="Pfam" id="PF01590">
    <property type="entry name" value="GAF"/>
    <property type="match status" value="1"/>
</dbReference>
<dbReference type="InterPro" id="IPR003018">
    <property type="entry name" value="GAF"/>
</dbReference>
<accession>A0A437PC12</accession>
<feature type="domain" description="GAF" evidence="1">
    <location>
        <begin position="458"/>
        <end position="598"/>
    </location>
</feature>
<name>A0A437PC12_9HYPH</name>